<dbReference type="InterPro" id="IPR050900">
    <property type="entry name" value="Transposase_IS3/IS150/IS904"/>
</dbReference>
<dbReference type="InterPro" id="IPR036397">
    <property type="entry name" value="RNaseH_sf"/>
</dbReference>
<evidence type="ECO:0000313" key="2">
    <source>
        <dbReference type="EMBL" id="GGK20718.1"/>
    </source>
</evidence>
<dbReference type="InterPro" id="IPR001584">
    <property type="entry name" value="Integrase_cat-core"/>
</dbReference>
<dbReference type="AlphaFoldDB" id="A0A8J3BMW4"/>
<dbReference type="PANTHER" id="PTHR46889:SF4">
    <property type="entry name" value="TRANSPOSASE INSO FOR INSERTION SEQUENCE ELEMENT IS911B-RELATED"/>
    <property type="match status" value="1"/>
</dbReference>
<keyword evidence="3" id="KW-1185">Reference proteome</keyword>
<reference evidence="2" key="2">
    <citation type="submission" date="2020-09" db="EMBL/GenBank/DDBJ databases">
        <authorList>
            <person name="Sun Q."/>
            <person name="Ohkuma M."/>
        </authorList>
    </citation>
    <scope>NUCLEOTIDE SEQUENCE</scope>
    <source>
        <strain evidence="2">JCM 12862</strain>
    </source>
</reference>
<dbReference type="InterPro" id="IPR012337">
    <property type="entry name" value="RNaseH-like_sf"/>
</dbReference>
<proteinExistence type="predicted"/>
<name>A0A8J3BMW4_9FLAO</name>
<comment type="caution">
    <text evidence="2">The sequence shown here is derived from an EMBL/GenBank/DDBJ whole genome shotgun (WGS) entry which is preliminary data.</text>
</comment>
<dbReference type="GO" id="GO:0015074">
    <property type="term" value="P:DNA integration"/>
    <property type="evidence" value="ECO:0007669"/>
    <property type="project" value="InterPro"/>
</dbReference>
<organism evidence="2 3">
    <name type="scientific">Yeosuana aromativorans</name>
    <dbReference type="NCBI Taxonomy" id="288019"/>
    <lineage>
        <taxon>Bacteria</taxon>
        <taxon>Pseudomonadati</taxon>
        <taxon>Bacteroidota</taxon>
        <taxon>Flavobacteriia</taxon>
        <taxon>Flavobacteriales</taxon>
        <taxon>Flavobacteriaceae</taxon>
        <taxon>Yeosuana</taxon>
    </lineage>
</organism>
<sequence length="76" mass="9209">MSRKGNCWDNDVAESFFKTLKVELVYGCDFKTIEQAKTCIFEYIEIWYNRKRMHSSLGYKIPYEVEQEFYQFKNVA</sequence>
<dbReference type="EMBL" id="BMNR01000002">
    <property type="protein sequence ID" value="GGK20718.1"/>
    <property type="molecule type" value="Genomic_DNA"/>
</dbReference>
<accession>A0A8J3BMW4</accession>
<dbReference type="GO" id="GO:0003676">
    <property type="term" value="F:nucleic acid binding"/>
    <property type="evidence" value="ECO:0007669"/>
    <property type="project" value="InterPro"/>
</dbReference>
<reference evidence="2" key="1">
    <citation type="journal article" date="2014" name="Int. J. Syst. Evol. Microbiol.">
        <title>Complete genome sequence of Corynebacterium casei LMG S-19264T (=DSM 44701T), isolated from a smear-ripened cheese.</title>
        <authorList>
            <consortium name="US DOE Joint Genome Institute (JGI-PGF)"/>
            <person name="Walter F."/>
            <person name="Albersmeier A."/>
            <person name="Kalinowski J."/>
            <person name="Ruckert C."/>
        </authorList>
    </citation>
    <scope>NUCLEOTIDE SEQUENCE</scope>
    <source>
        <strain evidence="2">JCM 12862</strain>
    </source>
</reference>
<gene>
    <name evidence="2" type="ORF">GCM10007962_13570</name>
</gene>
<dbReference type="Proteomes" id="UP000612329">
    <property type="component" value="Unassembled WGS sequence"/>
</dbReference>
<dbReference type="PANTHER" id="PTHR46889">
    <property type="entry name" value="TRANSPOSASE INSF FOR INSERTION SEQUENCE IS3B-RELATED"/>
    <property type="match status" value="1"/>
</dbReference>
<feature type="domain" description="Integrase catalytic" evidence="1">
    <location>
        <begin position="14"/>
        <end position="59"/>
    </location>
</feature>
<dbReference type="SUPFAM" id="SSF53098">
    <property type="entry name" value="Ribonuclease H-like"/>
    <property type="match status" value="1"/>
</dbReference>
<dbReference type="Gene3D" id="3.30.420.10">
    <property type="entry name" value="Ribonuclease H-like superfamily/Ribonuclease H"/>
    <property type="match status" value="1"/>
</dbReference>
<evidence type="ECO:0000313" key="3">
    <source>
        <dbReference type="Proteomes" id="UP000612329"/>
    </source>
</evidence>
<dbReference type="Pfam" id="PF13333">
    <property type="entry name" value="rve_2"/>
    <property type="match status" value="1"/>
</dbReference>
<protein>
    <recommendedName>
        <fullName evidence="1">Integrase catalytic domain-containing protein</fullName>
    </recommendedName>
</protein>
<evidence type="ECO:0000259" key="1">
    <source>
        <dbReference type="Pfam" id="PF13333"/>
    </source>
</evidence>